<dbReference type="Pfam" id="PF14707">
    <property type="entry name" value="Sulfatase_C"/>
    <property type="match status" value="1"/>
</dbReference>
<dbReference type="InterPro" id="IPR024607">
    <property type="entry name" value="Sulfatase_CS"/>
</dbReference>
<dbReference type="InterPro" id="IPR000917">
    <property type="entry name" value="Sulfatase_N"/>
</dbReference>
<dbReference type="PANTHER" id="PTHR42693:SF11">
    <property type="entry name" value="ARYLSULFATASE A"/>
    <property type="match status" value="1"/>
</dbReference>
<dbReference type="GO" id="GO:0004065">
    <property type="term" value="F:arylsulfatase activity"/>
    <property type="evidence" value="ECO:0007669"/>
    <property type="project" value="TreeGrafter"/>
</dbReference>
<reference evidence="6" key="1">
    <citation type="submission" date="2023-01" db="EMBL/GenBank/DDBJ databases">
        <title>Metagenome sequencing of chrysophaentin producing Chrysophaeum taylorii.</title>
        <authorList>
            <person name="Davison J."/>
            <person name="Bewley C."/>
        </authorList>
    </citation>
    <scope>NUCLEOTIDE SEQUENCE</scope>
    <source>
        <strain evidence="6">NIES-1699</strain>
    </source>
</reference>
<evidence type="ECO:0000256" key="2">
    <source>
        <dbReference type="ARBA" id="ARBA00022723"/>
    </source>
</evidence>
<feature type="non-terminal residue" evidence="6">
    <location>
        <position position="1"/>
    </location>
</feature>
<dbReference type="PROSITE" id="PS00149">
    <property type="entry name" value="SULFATASE_2"/>
    <property type="match status" value="1"/>
</dbReference>
<evidence type="ECO:0000313" key="6">
    <source>
        <dbReference type="EMBL" id="KAJ8611798.1"/>
    </source>
</evidence>
<name>A0AAD7XQS5_9STRA</name>
<dbReference type="GO" id="GO:0046872">
    <property type="term" value="F:metal ion binding"/>
    <property type="evidence" value="ECO:0007669"/>
    <property type="project" value="UniProtKB-KW"/>
</dbReference>
<dbReference type="Gene3D" id="3.40.720.10">
    <property type="entry name" value="Alkaline Phosphatase, subunit A"/>
    <property type="match status" value="1"/>
</dbReference>
<organism evidence="6 7">
    <name type="scientific">Chrysophaeum taylorii</name>
    <dbReference type="NCBI Taxonomy" id="2483200"/>
    <lineage>
        <taxon>Eukaryota</taxon>
        <taxon>Sar</taxon>
        <taxon>Stramenopiles</taxon>
        <taxon>Ochrophyta</taxon>
        <taxon>Pelagophyceae</taxon>
        <taxon>Pelagomonadales</taxon>
        <taxon>Pelagomonadaceae</taxon>
        <taxon>Chrysophaeum</taxon>
    </lineage>
</organism>
<dbReference type="Pfam" id="PF00884">
    <property type="entry name" value="Sulfatase"/>
    <property type="match status" value="1"/>
</dbReference>
<dbReference type="Proteomes" id="UP001230188">
    <property type="component" value="Unassembled WGS sequence"/>
</dbReference>
<dbReference type="InterPro" id="IPR017850">
    <property type="entry name" value="Alkaline_phosphatase_core_sf"/>
</dbReference>
<accession>A0AAD7XQS5</accession>
<evidence type="ECO:0000256" key="3">
    <source>
        <dbReference type="ARBA" id="ARBA00022801"/>
    </source>
</evidence>
<dbReference type="InterPro" id="IPR050738">
    <property type="entry name" value="Sulfatase"/>
</dbReference>
<gene>
    <name evidence="6" type="ORF">CTAYLR_007739</name>
</gene>
<evidence type="ECO:0000256" key="1">
    <source>
        <dbReference type="ARBA" id="ARBA00008779"/>
    </source>
</evidence>
<comment type="similarity">
    <text evidence="1">Belongs to the sulfatase family.</text>
</comment>
<protein>
    <recommendedName>
        <fullName evidence="5">Sulfatase N-terminal domain-containing protein</fullName>
    </recommendedName>
</protein>
<dbReference type="SUPFAM" id="SSF53649">
    <property type="entry name" value="Alkaline phosphatase-like"/>
    <property type="match status" value="1"/>
</dbReference>
<dbReference type="PANTHER" id="PTHR42693">
    <property type="entry name" value="ARYLSULFATASE FAMILY MEMBER"/>
    <property type="match status" value="1"/>
</dbReference>
<evidence type="ECO:0000256" key="4">
    <source>
        <dbReference type="ARBA" id="ARBA00022837"/>
    </source>
</evidence>
<sequence>MEILGTYTGHPTIETPNIDRLALEGLRLTQFYAGFQLCSPSRASLLTGKLPIRLGITGDWEEGVFTNSAIGGLTAEHETWADVLRGKGYATKLVGKWHLGQRPEFLPTRWGFDSYFGIPYSVDMGSSAWFDDKGGTPLPLLENETVIEQPVDLSTVSERYVRAAKSFMTAASPKFALMYASNHVHVPNYASPRFCNTSRRGRYGDAAAELDWEPNTLTIFSSDNGPWLVEEVEGGSAGLFFEGKRSTWEGGLRVPAFLHWPGLVRPGVSLALAASYDVFATILAVAGAEPRLQVDGRDLSPLFTNQRRREVRDCLFFYRGRDLWATRCACSGAHALLPCGRVQFHDPPLLFDVEEDPSEKWALDPFSRSKALETILVATAKHKKSLRGFVPEQDQILLGSNDDFKICGCPDALPNCTCNPENFDIPS</sequence>
<keyword evidence="7" id="KW-1185">Reference proteome</keyword>
<keyword evidence="3" id="KW-0378">Hydrolase</keyword>
<dbReference type="Gene3D" id="3.30.1120.10">
    <property type="match status" value="1"/>
</dbReference>
<evidence type="ECO:0000313" key="7">
    <source>
        <dbReference type="Proteomes" id="UP001230188"/>
    </source>
</evidence>
<dbReference type="EMBL" id="JAQMWT010000063">
    <property type="protein sequence ID" value="KAJ8611798.1"/>
    <property type="molecule type" value="Genomic_DNA"/>
</dbReference>
<keyword evidence="4" id="KW-0106">Calcium</keyword>
<proteinExistence type="inferred from homology"/>
<evidence type="ECO:0000259" key="5">
    <source>
        <dbReference type="Pfam" id="PF00884"/>
    </source>
</evidence>
<comment type="caution">
    <text evidence="6">The sequence shown here is derived from an EMBL/GenBank/DDBJ whole genome shotgun (WGS) entry which is preliminary data.</text>
</comment>
<dbReference type="AlphaFoldDB" id="A0AAD7XQS5"/>
<feature type="domain" description="Sulfatase N-terminal" evidence="5">
    <location>
        <begin position="7"/>
        <end position="288"/>
    </location>
</feature>
<keyword evidence="2" id="KW-0479">Metal-binding</keyword>